<reference evidence="2" key="1">
    <citation type="submission" date="2023-01" db="EMBL/GenBank/DDBJ databases">
        <title>Genome assembly of the deep-sea coral Lophelia pertusa.</title>
        <authorList>
            <person name="Herrera S."/>
            <person name="Cordes E."/>
        </authorList>
    </citation>
    <scope>NUCLEOTIDE SEQUENCE</scope>
    <source>
        <strain evidence="2">USNM1676648</strain>
        <tissue evidence="2">Polyp</tissue>
    </source>
</reference>
<dbReference type="PANTHER" id="PTHR14256">
    <property type="entry name" value="NADH-UBIQUINONE OXIDOREDUCTASE MLRQ SUBUNIT"/>
    <property type="match status" value="1"/>
</dbReference>
<evidence type="ECO:0000313" key="3">
    <source>
        <dbReference type="Proteomes" id="UP001163046"/>
    </source>
</evidence>
<dbReference type="InterPro" id="IPR010530">
    <property type="entry name" value="B12D"/>
</dbReference>
<evidence type="ECO:0000256" key="1">
    <source>
        <dbReference type="SAM" id="Phobius"/>
    </source>
</evidence>
<keyword evidence="1" id="KW-0472">Membrane</keyword>
<keyword evidence="3" id="KW-1185">Reference proteome</keyword>
<name>A0A9X0CNZ4_9CNID</name>
<dbReference type="AlphaFoldDB" id="A0A9X0CNZ4"/>
<organism evidence="2 3">
    <name type="scientific">Desmophyllum pertusum</name>
    <dbReference type="NCBI Taxonomy" id="174260"/>
    <lineage>
        <taxon>Eukaryota</taxon>
        <taxon>Metazoa</taxon>
        <taxon>Cnidaria</taxon>
        <taxon>Anthozoa</taxon>
        <taxon>Hexacorallia</taxon>
        <taxon>Scleractinia</taxon>
        <taxon>Caryophylliina</taxon>
        <taxon>Caryophylliidae</taxon>
        <taxon>Desmophyllum</taxon>
    </lineage>
</organism>
<evidence type="ECO:0000313" key="2">
    <source>
        <dbReference type="EMBL" id="KAJ7365668.1"/>
    </source>
</evidence>
<dbReference type="PANTHER" id="PTHR14256:SF1">
    <property type="entry name" value="GEO09626P1"/>
    <property type="match status" value="1"/>
</dbReference>
<dbReference type="Pfam" id="PF06522">
    <property type="entry name" value="B12D"/>
    <property type="match status" value="2"/>
</dbReference>
<dbReference type="Proteomes" id="UP001163046">
    <property type="component" value="Unassembled WGS sequence"/>
</dbReference>
<dbReference type="OrthoDB" id="5511684at2759"/>
<proteinExistence type="predicted"/>
<protein>
    <submittedName>
        <fullName evidence="2">NADH dehydrogenase 1 alpha subcomplex subunit 4 ndufa4</fullName>
    </submittedName>
</protein>
<gene>
    <name evidence="2" type="primary">NDUFA4_2</name>
    <name evidence="2" type="ORF">OS493_002381</name>
</gene>
<comment type="caution">
    <text evidence="2">The sequence shown here is derived from an EMBL/GenBank/DDBJ whole genome shotgun (WGS) entry which is preliminary data.</text>
</comment>
<keyword evidence="1" id="KW-0812">Transmembrane</keyword>
<accession>A0A9X0CNZ4</accession>
<sequence length="175" mass="19832">MALKVLTTQSCSRAQAIVLKALTIKIANCKEGAYRLYTTHPTICDHGYWLCGSNNLPDKTSYKNPEASWDKKHNPHPWLNIKQNEQVKLFSHTDYSTFGANAKPELVPLFVIIGTGTVGAIAFTIRQAMKNPEASWDKKNNPHPWLNVRHDEQLKLYSHSDYAKLENARPESKTL</sequence>
<feature type="transmembrane region" description="Helical" evidence="1">
    <location>
        <begin position="106"/>
        <end position="125"/>
    </location>
</feature>
<dbReference type="EMBL" id="MU827302">
    <property type="protein sequence ID" value="KAJ7365668.1"/>
    <property type="molecule type" value="Genomic_DNA"/>
</dbReference>
<keyword evidence="1" id="KW-1133">Transmembrane helix</keyword>